<dbReference type="AlphaFoldDB" id="A0A4C1S8E2"/>
<dbReference type="InterPro" id="IPR016024">
    <property type="entry name" value="ARM-type_fold"/>
</dbReference>
<dbReference type="Gene3D" id="1.25.10.10">
    <property type="entry name" value="Leucine-rich Repeat Variant"/>
    <property type="match status" value="1"/>
</dbReference>
<organism evidence="2 3">
    <name type="scientific">Eumeta variegata</name>
    <name type="common">Bagworm moth</name>
    <name type="synonym">Eumeta japonica</name>
    <dbReference type="NCBI Taxonomy" id="151549"/>
    <lineage>
        <taxon>Eukaryota</taxon>
        <taxon>Metazoa</taxon>
        <taxon>Ecdysozoa</taxon>
        <taxon>Arthropoda</taxon>
        <taxon>Hexapoda</taxon>
        <taxon>Insecta</taxon>
        <taxon>Pterygota</taxon>
        <taxon>Neoptera</taxon>
        <taxon>Endopterygota</taxon>
        <taxon>Lepidoptera</taxon>
        <taxon>Glossata</taxon>
        <taxon>Ditrysia</taxon>
        <taxon>Tineoidea</taxon>
        <taxon>Psychidae</taxon>
        <taxon>Oiketicinae</taxon>
        <taxon>Eumeta</taxon>
    </lineage>
</organism>
<accession>A0A4C1S8E2</accession>
<keyword evidence="3" id="KW-1185">Reference proteome</keyword>
<dbReference type="Proteomes" id="UP000299102">
    <property type="component" value="Unassembled WGS sequence"/>
</dbReference>
<dbReference type="OrthoDB" id="63891at2759"/>
<feature type="compositionally biased region" description="Basic and acidic residues" evidence="1">
    <location>
        <begin position="586"/>
        <end position="609"/>
    </location>
</feature>
<feature type="compositionally biased region" description="Polar residues" evidence="1">
    <location>
        <begin position="570"/>
        <end position="585"/>
    </location>
</feature>
<sequence>MDVRGASRYVEGCEVVSGTASSIGLAVAAGAVGGGRRRALRRSLTQLCAAGAAGAGAPHAAVGSMQLPGGPGPPPPPPLAPLWERVVRAGALPPDLDVDRLYVAIRDRLRHPEPEVRLHALRVLADALPIAGRALTFPFDETVDNLGHGSPNVRKAALDALKVFCAHCEEPECAARALLLDECMYRGETGPPSRDADARANVITGLVLSIPSLLNILKRRDPSLPTLPIFRVLGDMLFDPVHRDVALRSLVKLRRVCGPREYMDAFSRLDPHVQHKFRTLYEMHDEDAVDVYYARKKAVLDREDERNGLVATNQISGERNPFHGTTSTDSSSEDSFVPRRDDSVLHNGFARVIIETEIKIDGDTAITMTVLEENEADADSDRVGTSEDDHNFDGGMLKYSDGDSEDMDVVVSQKRVRFGGESVKIRTPDSDNLANSEDDKATGTSSSTCDTSVRHDISHRVDSVPAVSHAEMKSELDKDIAISKPKRSGIPLPIIQTKRVQTAVAKPQNDAKQKSKSLSELYDYFRNRNDIAQNKTKGSGFALTLSEVRSPEKIPSPIPEHGEVEVLHNLQRSPLHSPRRQTTLQLEHDGKGRNRENDSRNGSRKEICIRRRKDKRSGIVIGDRIRIGIDNGTRTRFVLNVMTMSPREDSILSPRPPTPLLAHYDWETGDILPQHVVQQLHNTENWIAVVRAADQLHSALLKPENVAKVEPAALSLVRHMWALSETVPAARAPAEGAVCALLRSSSSDCARRLLPALISRLTRAPPPAALPHALLQRLALHHLIDLLFDPDMTSLCGETSRVQSGQLRAALCVARAAGPAAVLAAVRRRLAGTARAQLFCQKGTESKYQKRNPYGFVMSVRPTVCQRHFIQKLEAMLRGSFFNLKINKDFKSSGISFKKASLGTYKCMAVGKGPLRPRLATPLTLSENHFEHDRLRERLSRPVEKENARFAQITRSSQLPVAVRRRARSTPPPAPPMPPRRLRPLPDSAPVPGIGLRYSETFRGVNPKRPFVTNGRRYSFNLSEAKWIHTEPAALKSPVRGACVRIRPPTRGVYSHCLPPINVGFGVRPVAGQRAASAAPLCFYYHTVSN</sequence>
<feature type="region of interest" description="Disordered" evidence="1">
    <location>
        <begin position="421"/>
        <end position="453"/>
    </location>
</feature>
<dbReference type="EMBL" id="BGZK01000001">
    <property type="protein sequence ID" value="GBO98552.1"/>
    <property type="molecule type" value="Genomic_DNA"/>
</dbReference>
<protein>
    <submittedName>
        <fullName evidence="2">Uncharacterized protein</fullName>
    </submittedName>
</protein>
<dbReference type="SUPFAM" id="SSF48371">
    <property type="entry name" value="ARM repeat"/>
    <property type="match status" value="1"/>
</dbReference>
<evidence type="ECO:0000256" key="1">
    <source>
        <dbReference type="SAM" id="MobiDB-lite"/>
    </source>
</evidence>
<feature type="region of interest" description="Disordered" evidence="1">
    <location>
        <begin position="310"/>
        <end position="339"/>
    </location>
</feature>
<name>A0A4C1S8E2_EUMVA</name>
<evidence type="ECO:0000313" key="3">
    <source>
        <dbReference type="Proteomes" id="UP000299102"/>
    </source>
</evidence>
<dbReference type="InterPro" id="IPR011989">
    <property type="entry name" value="ARM-like"/>
</dbReference>
<feature type="region of interest" description="Disordered" evidence="1">
    <location>
        <begin position="570"/>
        <end position="609"/>
    </location>
</feature>
<proteinExistence type="predicted"/>
<feature type="compositionally biased region" description="Pro residues" evidence="1">
    <location>
        <begin position="970"/>
        <end position="979"/>
    </location>
</feature>
<gene>
    <name evidence="2" type="ORF">EVAR_131_1</name>
</gene>
<feature type="region of interest" description="Disordered" evidence="1">
    <location>
        <begin position="960"/>
        <end position="987"/>
    </location>
</feature>
<reference evidence="2 3" key="1">
    <citation type="journal article" date="2019" name="Commun. Biol.">
        <title>The bagworm genome reveals a unique fibroin gene that provides high tensile strength.</title>
        <authorList>
            <person name="Kono N."/>
            <person name="Nakamura H."/>
            <person name="Ohtoshi R."/>
            <person name="Tomita M."/>
            <person name="Numata K."/>
            <person name="Arakawa K."/>
        </authorList>
    </citation>
    <scope>NUCLEOTIDE SEQUENCE [LARGE SCALE GENOMIC DNA]</scope>
</reference>
<evidence type="ECO:0000313" key="2">
    <source>
        <dbReference type="EMBL" id="GBO98552.1"/>
    </source>
</evidence>
<feature type="compositionally biased region" description="Low complexity" evidence="1">
    <location>
        <begin position="325"/>
        <end position="335"/>
    </location>
</feature>
<comment type="caution">
    <text evidence="2">The sequence shown here is derived from an EMBL/GenBank/DDBJ whole genome shotgun (WGS) entry which is preliminary data.</text>
</comment>
<feature type="compositionally biased region" description="Polar residues" evidence="1">
    <location>
        <begin position="442"/>
        <end position="451"/>
    </location>
</feature>